<dbReference type="GO" id="GO:0015629">
    <property type="term" value="C:actin cytoskeleton"/>
    <property type="evidence" value="ECO:0007669"/>
    <property type="project" value="TreeGrafter"/>
</dbReference>
<dbReference type="GO" id="GO:0051015">
    <property type="term" value="F:actin filament binding"/>
    <property type="evidence" value="ECO:0007669"/>
    <property type="project" value="InterPro"/>
</dbReference>
<dbReference type="GO" id="GO:0008154">
    <property type="term" value="P:actin polymerization or depolymerization"/>
    <property type="evidence" value="ECO:0007669"/>
    <property type="project" value="TreeGrafter"/>
</dbReference>
<accession>K1PYK2</accession>
<dbReference type="PANTHER" id="PTHR11977">
    <property type="entry name" value="VILLIN"/>
    <property type="match status" value="1"/>
</dbReference>
<name>K1PYK2_MAGGI</name>
<dbReference type="AlphaFoldDB" id="K1PYK2"/>
<dbReference type="PANTHER" id="PTHR11977:SF130">
    <property type="entry name" value="SEVERIN"/>
    <property type="match status" value="1"/>
</dbReference>
<sequence>MDTDSFDTPNRYPIPGQRQEDIATDYNSDLDLYLNGTTLVSSVSKLEDYQNTVDDAIKKVYTLMLERHRIATKKHSIDQVDVNGENSTLPLFLTSKFKFTASCDEENGNGSFMIDDALNKSVNQAARLVKIESAASCERAWKTAGLKPGIQIWRIVNFKATSWPEEDYGTFFDGDSYIVLNTYKKEDSDALLYDVHFWIGKYSTQEFTPGQADPLKTVKL</sequence>
<dbReference type="HOGENOM" id="CLU_1257144_0_0_1"/>
<dbReference type="EMBL" id="JH816901">
    <property type="protein sequence ID" value="EKC26738.1"/>
    <property type="molecule type" value="Genomic_DNA"/>
</dbReference>
<protein>
    <submittedName>
        <fullName evidence="1">Severin</fullName>
    </submittedName>
</protein>
<reference evidence="1" key="1">
    <citation type="journal article" date="2012" name="Nature">
        <title>The oyster genome reveals stress adaptation and complexity of shell formation.</title>
        <authorList>
            <person name="Zhang G."/>
            <person name="Fang X."/>
            <person name="Guo X."/>
            <person name="Li L."/>
            <person name="Luo R."/>
            <person name="Xu F."/>
            <person name="Yang P."/>
            <person name="Zhang L."/>
            <person name="Wang X."/>
            <person name="Qi H."/>
            <person name="Xiong Z."/>
            <person name="Que H."/>
            <person name="Xie Y."/>
            <person name="Holland P.W."/>
            <person name="Paps J."/>
            <person name="Zhu Y."/>
            <person name="Wu F."/>
            <person name="Chen Y."/>
            <person name="Wang J."/>
            <person name="Peng C."/>
            <person name="Meng J."/>
            <person name="Yang L."/>
            <person name="Liu J."/>
            <person name="Wen B."/>
            <person name="Zhang N."/>
            <person name="Huang Z."/>
            <person name="Zhu Q."/>
            <person name="Feng Y."/>
            <person name="Mount A."/>
            <person name="Hedgecock D."/>
            <person name="Xu Z."/>
            <person name="Liu Y."/>
            <person name="Domazet-Loso T."/>
            <person name="Du Y."/>
            <person name="Sun X."/>
            <person name="Zhang S."/>
            <person name="Liu B."/>
            <person name="Cheng P."/>
            <person name="Jiang X."/>
            <person name="Li J."/>
            <person name="Fan D."/>
            <person name="Wang W."/>
            <person name="Fu W."/>
            <person name="Wang T."/>
            <person name="Wang B."/>
            <person name="Zhang J."/>
            <person name="Peng Z."/>
            <person name="Li Y."/>
            <person name="Li N."/>
            <person name="Wang J."/>
            <person name="Chen M."/>
            <person name="He Y."/>
            <person name="Tan F."/>
            <person name="Song X."/>
            <person name="Zheng Q."/>
            <person name="Huang R."/>
            <person name="Yang H."/>
            <person name="Du X."/>
            <person name="Chen L."/>
            <person name="Yang M."/>
            <person name="Gaffney P.M."/>
            <person name="Wang S."/>
            <person name="Luo L."/>
            <person name="She Z."/>
            <person name="Ming Y."/>
            <person name="Huang W."/>
            <person name="Zhang S."/>
            <person name="Huang B."/>
            <person name="Zhang Y."/>
            <person name="Qu T."/>
            <person name="Ni P."/>
            <person name="Miao G."/>
            <person name="Wang J."/>
            <person name="Wang Q."/>
            <person name="Steinberg C.E."/>
            <person name="Wang H."/>
            <person name="Li N."/>
            <person name="Qian L."/>
            <person name="Zhang G."/>
            <person name="Li Y."/>
            <person name="Yang H."/>
            <person name="Liu X."/>
            <person name="Wang J."/>
            <person name="Yin Y."/>
            <person name="Wang J."/>
        </authorList>
    </citation>
    <scope>NUCLEOTIDE SEQUENCE [LARGE SCALE GENOMIC DNA]</scope>
    <source>
        <strain evidence="1">05x7-T-G4-1.051#20</strain>
    </source>
</reference>
<dbReference type="Gene3D" id="3.40.20.10">
    <property type="entry name" value="Severin"/>
    <property type="match status" value="1"/>
</dbReference>
<gene>
    <name evidence="1" type="ORF">CGI_10028276</name>
</gene>
<dbReference type="InParanoid" id="K1PYK2"/>
<dbReference type="InterPro" id="IPR007122">
    <property type="entry name" value="Villin/Gelsolin"/>
</dbReference>
<proteinExistence type="predicted"/>
<dbReference type="SUPFAM" id="SSF55753">
    <property type="entry name" value="Actin depolymerizing proteins"/>
    <property type="match status" value="1"/>
</dbReference>
<organism evidence="1">
    <name type="scientific">Magallana gigas</name>
    <name type="common">Pacific oyster</name>
    <name type="synonym">Crassostrea gigas</name>
    <dbReference type="NCBI Taxonomy" id="29159"/>
    <lineage>
        <taxon>Eukaryota</taxon>
        <taxon>Metazoa</taxon>
        <taxon>Spiralia</taxon>
        <taxon>Lophotrochozoa</taxon>
        <taxon>Mollusca</taxon>
        <taxon>Bivalvia</taxon>
        <taxon>Autobranchia</taxon>
        <taxon>Pteriomorphia</taxon>
        <taxon>Ostreida</taxon>
        <taxon>Ostreoidea</taxon>
        <taxon>Ostreidae</taxon>
        <taxon>Magallana</taxon>
    </lineage>
</organism>
<dbReference type="GO" id="GO:0005737">
    <property type="term" value="C:cytoplasm"/>
    <property type="evidence" value="ECO:0007669"/>
    <property type="project" value="TreeGrafter"/>
</dbReference>
<dbReference type="InterPro" id="IPR029006">
    <property type="entry name" value="ADF-H/Gelsolin-like_dom_sf"/>
</dbReference>
<evidence type="ECO:0000313" key="1">
    <source>
        <dbReference type="EMBL" id="EKC26738.1"/>
    </source>
</evidence>